<evidence type="ECO:0000256" key="1">
    <source>
        <dbReference type="SAM" id="SignalP"/>
    </source>
</evidence>
<dbReference type="Pfam" id="PF19515">
    <property type="entry name" value="DUF6048"/>
    <property type="match status" value="1"/>
</dbReference>
<name>A0A5S5BUC3_9FLAO</name>
<protein>
    <recommendedName>
        <fullName evidence="4">Outer membrane protein with beta-barrel domain</fullName>
    </recommendedName>
</protein>
<proteinExistence type="predicted"/>
<keyword evidence="1" id="KW-0732">Signal</keyword>
<dbReference type="AlphaFoldDB" id="A0A5S5BUC3"/>
<dbReference type="EMBL" id="VNHU01000015">
    <property type="protein sequence ID" value="TYP69938.1"/>
    <property type="molecule type" value="Genomic_DNA"/>
</dbReference>
<feature type="signal peptide" evidence="1">
    <location>
        <begin position="1"/>
        <end position="21"/>
    </location>
</feature>
<evidence type="ECO:0000313" key="3">
    <source>
        <dbReference type="Proteomes" id="UP000324376"/>
    </source>
</evidence>
<reference evidence="2 3" key="1">
    <citation type="submission" date="2019-07" db="EMBL/GenBank/DDBJ databases">
        <title>Genomic Encyclopedia of Archaeal and Bacterial Type Strains, Phase II (KMG-II): from individual species to whole genera.</title>
        <authorList>
            <person name="Goeker M."/>
        </authorList>
    </citation>
    <scope>NUCLEOTIDE SEQUENCE [LARGE SCALE GENOMIC DNA]</scope>
    <source>
        <strain evidence="2 3">DSM 17527</strain>
    </source>
</reference>
<accession>A0A5S5BUC3</accession>
<feature type="chain" id="PRO_5024339707" description="Outer membrane protein with beta-barrel domain" evidence="1">
    <location>
        <begin position="22"/>
        <end position="243"/>
    </location>
</feature>
<evidence type="ECO:0000313" key="2">
    <source>
        <dbReference type="EMBL" id="TYP69938.1"/>
    </source>
</evidence>
<sequence length="243" mass="27271">MKPLHTYLFVISLIGATALYAQEPTTTAETEQQVTATDTLPPGEKYGLRVGTDLNKLLLTAIQDEYTGFEINGDYRFYKDFYLAAEIGNEKLLREEENIVGEGSGSYVRIGVDYNAYDNWYGMQNSIYVGVRYGFATFSQRLDEYAVFTGTNYYGPTRITVPIEEKGLTAGWGELVLGIKVELFANIYLGANVSIRGMINETSPEQFDNLFIPGFGKTNDFSNFGVGYGYSISYLIPFYKKKN</sequence>
<dbReference type="Proteomes" id="UP000324376">
    <property type="component" value="Unassembled WGS sequence"/>
</dbReference>
<comment type="caution">
    <text evidence="2">The sequence shown here is derived from an EMBL/GenBank/DDBJ whole genome shotgun (WGS) entry which is preliminary data.</text>
</comment>
<organism evidence="2 3">
    <name type="scientific">Aquimarina intermedia</name>
    <dbReference type="NCBI Taxonomy" id="350814"/>
    <lineage>
        <taxon>Bacteria</taxon>
        <taxon>Pseudomonadati</taxon>
        <taxon>Bacteroidota</taxon>
        <taxon>Flavobacteriia</taxon>
        <taxon>Flavobacteriales</taxon>
        <taxon>Flavobacteriaceae</taxon>
        <taxon>Aquimarina</taxon>
    </lineage>
</organism>
<evidence type="ECO:0008006" key="4">
    <source>
        <dbReference type="Google" id="ProtNLM"/>
    </source>
</evidence>
<dbReference type="InterPro" id="IPR046111">
    <property type="entry name" value="DUF6048"/>
</dbReference>
<gene>
    <name evidence="2" type="ORF">BD809_1152</name>
</gene>
<keyword evidence="3" id="KW-1185">Reference proteome</keyword>
<dbReference type="RefSeq" id="WP_211356730.1">
    <property type="nucleotide sequence ID" value="NZ_VNHU01000015.1"/>
</dbReference>